<dbReference type="EMBL" id="WIXE01008843">
    <property type="protein sequence ID" value="KAK5978937.1"/>
    <property type="molecule type" value="Genomic_DNA"/>
</dbReference>
<dbReference type="AlphaFoldDB" id="A0AAN8FHK4"/>
<feature type="transmembrane region" description="Helical" evidence="1">
    <location>
        <begin position="50"/>
        <end position="73"/>
    </location>
</feature>
<keyword evidence="3" id="KW-1185">Reference proteome</keyword>
<keyword evidence="1" id="KW-0812">Transmembrane</keyword>
<gene>
    <name evidence="2" type="ORF">GCK32_010544</name>
</gene>
<keyword evidence="1" id="KW-1133">Transmembrane helix</keyword>
<accession>A0AAN8FHK4</accession>
<evidence type="ECO:0000256" key="1">
    <source>
        <dbReference type="SAM" id="Phobius"/>
    </source>
</evidence>
<keyword evidence="1" id="KW-0472">Membrane</keyword>
<proteinExistence type="predicted"/>
<evidence type="ECO:0000313" key="3">
    <source>
        <dbReference type="Proteomes" id="UP001331761"/>
    </source>
</evidence>
<name>A0AAN8FHK4_TRICO</name>
<organism evidence="2 3">
    <name type="scientific">Trichostrongylus colubriformis</name>
    <name type="common">Black scour worm</name>
    <dbReference type="NCBI Taxonomy" id="6319"/>
    <lineage>
        <taxon>Eukaryota</taxon>
        <taxon>Metazoa</taxon>
        <taxon>Ecdysozoa</taxon>
        <taxon>Nematoda</taxon>
        <taxon>Chromadorea</taxon>
        <taxon>Rhabditida</taxon>
        <taxon>Rhabditina</taxon>
        <taxon>Rhabditomorpha</taxon>
        <taxon>Strongyloidea</taxon>
        <taxon>Trichostrongylidae</taxon>
        <taxon>Trichostrongylus</taxon>
    </lineage>
</organism>
<reference evidence="2 3" key="1">
    <citation type="submission" date="2019-10" db="EMBL/GenBank/DDBJ databases">
        <title>Assembly and Annotation for the nematode Trichostrongylus colubriformis.</title>
        <authorList>
            <person name="Martin J."/>
        </authorList>
    </citation>
    <scope>NUCLEOTIDE SEQUENCE [LARGE SCALE GENOMIC DNA]</scope>
    <source>
        <strain evidence="2">G859</strain>
        <tissue evidence="2">Whole worm</tissue>
    </source>
</reference>
<dbReference type="Proteomes" id="UP001331761">
    <property type="component" value="Unassembled WGS sequence"/>
</dbReference>
<evidence type="ECO:0000313" key="2">
    <source>
        <dbReference type="EMBL" id="KAK5978937.1"/>
    </source>
</evidence>
<comment type="caution">
    <text evidence="2">The sequence shown here is derived from an EMBL/GenBank/DDBJ whole genome shotgun (WGS) entry which is preliminary data.</text>
</comment>
<protein>
    <submittedName>
        <fullName evidence="2">Uncharacterized protein</fullName>
    </submittedName>
</protein>
<feature type="transmembrane region" description="Helical" evidence="1">
    <location>
        <begin position="22"/>
        <end position="43"/>
    </location>
</feature>
<sequence>MDEKTGYPFIEVPPWVLHLNGLLENAECALLIFFNLHRVLIFIKLMKVRHFYTITACLTFLCAGSLELAIIVIDSAYDKFLPNLIMPESSLILNQALIQY</sequence>